<evidence type="ECO:0000256" key="6">
    <source>
        <dbReference type="ARBA" id="ARBA00022989"/>
    </source>
</evidence>
<evidence type="ECO:0000313" key="9">
    <source>
        <dbReference type="EMBL" id="BBF85742.1"/>
    </source>
</evidence>
<dbReference type="Gene3D" id="1.20.1530.20">
    <property type="match status" value="1"/>
</dbReference>
<dbReference type="KEGG" id="amah:DLM_2127"/>
<feature type="transmembrane region" description="Helical" evidence="8">
    <location>
        <begin position="6"/>
        <end position="23"/>
    </location>
</feature>
<reference evidence="10" key="1">
    <citation type="journal article" date="2017" name="Biotechnol. Biofuels">
        <title>Evaluation of environmental bacterial communities as a factor affecting the growth of duckweed Lemna minor.</title>
        <authorList>
            <person name="Ishizawa H."/>
            <person name="Kuroda M."/>
            <person name="Morikawa M."/>
            <person name="Ike M."/>
        </authorList>
    </citation>
    <scope>NUCLEOTIDE SEQUENCE [LARGE SCALE GENOMIC DNA]</scope>
    <source>
        <strain evidence="10">H3</strain>
    </source>
</reference>
<dbReference type="AlphaFoldDB" id="A0A3G9GI19"/>
<proteinExistence type="inferred from homology"/>
<keyword evidence="4" id="KW-1003">Cell membrane</keyword>
<dbReference type="GO" id="GO:0005886">
    <property type="term" value="C:plasma membrane"/>
    <property type="evidence" value="ECO:0007669"/>
    <property type="project" value="UniProtKB-SubCell"/>
</dbReference>
<reference evidence="9 10" key="2">
    <citation type="journal article" date="2017" name="Genome Announc.">
        <title>Draft genome sequence of Aquitalea magnusonii strain H3, a plant growth-promoting bacterium of duckweed Lemna minor.</title>
        <authorList>
            <person name="Ishizawa H."/>
            <person name="Kuroda M."/>
            <person name="Ike M."/>
        </authorList>
    </citation>
    <scope>NUCLEOTIDE SEQUENCE [LARGE SCALE GENOMIC DNA]</scope>
    <source>
        <strain evidence="9 10">H3</strain>
    </source>
</reference>
<feature type="transmembrane region" description="Helical" evidence="8">
    <location>
        <begin position="199"/>
        <end position="219"/>
    </location>
</feature>
<keyword evidence="6 8" id="KW-1133">Transmembrane helix</keyword>
<dbReference type="STRING" id="332411.VI06_01125"/>
<comment type="subcellular location">
    <subcellularLocation>
        <location evidence="1">Cell membrane</location>
        <topology evidence="1">Multi-pass membrane protein</topology>
    </subcellularLocation>
</comment>
<keyword evidence="5 8" id="KW-0812">Transmembrane</keyword>
<organism evidence="9 10">
    <name type="scientific">Aquitalea magnusonii</name>
    <dbReference type="NCBI Taxonomy" id="332411"/>
    <lineage>
        <taxon>Bacteria</taxon>
        <taxon>Pseudomonadati</taxon>
        <taxon>Pseudomonadota</taxon>
        <taxon>Betaproteobacteria</taxon>
        <taxon>Neisseriales</taxon>
        <taxon>Chromobacteriaceae</taxon>
        <taxon>Aquitalea</taxon>
    </lineage>
</organism>
<evidence type="ECO:0000256" key="4">
    <source>
        <dbReference type="ARBA" id="ARBA00022475"/>
    </source>
</evidence>
<feature type="transmembrane region" description="Helical" evidence="8">
    <location>
        <begin position="35"/>
        <end position="53"/>
    </location>
</feature>
<keyword evidence="3" id="KW-0813">Transport</keyword>
<feature type="transmembrane region" description="Helical" evidence="8">
    <location>
        <begin position="96"/>
        <end position="119"/>
    </location>
</feature>
<feature type="transmembrane region" description="Helical" evidence="8">
    <location>
        <begin position="65"/>
        <end position="84"/>
    </location>
</feature>
<dbReference type="InterPro" id="IPR004776">
    <property type="entry name" value="Mem_transp_PIN-like"/>
</dbReference>
<dbReference type="PANTHER" id="PTHR36838">
    <property type="entry name" value="AUXIN EFFLUX CARRIER FAMILY PROTEIN"/>
    <property type="match status" value="1"/>
</dbReference>
<feature type="transmembrane region" description="Helical" evidence="8">
    <location>
        <begin position="231"/>
        <end position="250"/>
    </location>
</feature>
<reference evidence="10" key="3">
    <citation type="journal article" date="2017" name="Plant Physiol. Biochem.">
        <title>Differential oxidative and antioxidative response of duckweed Lemna minor toward plant growth promoting/inhibiting bacteria.</title>
        <authorList>
            <person name="Ishizawa H."/>
            <person name="Kuroda M."/>
            <person name="Morikawa M."/>
            <person name="Ike M."/>
        </authorList>
    </citation>
    <scope>NUCLEOTIDE SEQUENCE [LARGE SCALE GENOMIC DNA]</scope>
    <source>
        <strain evidence="10">H3</strain>
    </source>
</reference>
<sequence>MLAIASITGPIFILIALGYWVSWRQWFAQASVRALGQFVITFALPAMIFRALTRQSFAEVVDLHYLLAYGLGSLLALGLGMLFARVVAGHDLRLSTLFGLGMSMSNSGFIGFPIVSQLLGAKAGIALAMTMLVENALVFPLGLILLESHAANGKGWVYLLRQVAGRLLRSPLVIAISTGVLCSLAGLQLPGVLSKVLELLAQASVALSLFVIGGSLVGLKTRGIVRRISPIVLGKLLIHPLLIFLLLHFLLPVPAWLQVAAVLFACAPMMSIYPILGQKYGHEGLCAATLLAATVASFFSISGMLWLQG</sequence>
<dbReference type="Proteomes" id="UP000198290">
    <property type="component" value="Chromosome"/>
</dbReference>
<dbReference type="OrthoDB" id="3435874at2"/>
<dbReference type="GO" id="GO:0055085">
    <property type="term" value="P:transmembrane transport"/>
    <property type="evidence" value="ECO:0007669"/>
    <property type="project" value="InterPro"/>
</dbReference>
<evidence type="ECO:0000256" key="8">
    <source>
        <dbReference type="SAM" id="Phobius"/>
    </source>
</evidence>
<protein>
    <submittedName>
        <fullName evidence="9">Auxin efflux carrier</fullName>
    </submittedName>
</protein>
<dbReference type="InterPro" id="IPR038770">
    <property type="entry name" value="Na+/solute_symporter_sf"/>
</dbReference>
<gene>
    <name evidence="9" type="ORF">DLM_2127</name>
</gene>
<comment type="similarity">
    <text evidence="2">Belongs to the auxin efflux carrier (TC 2.A.69) family.</text>
</comment>
<evidence type="ECO:0000256" key="3">
    <source>
        <dbReference type="ARBA" id="ARBA00022448"/>
    </source>
</evidence>
<evidence type="ECO:0000256" key="2">
    <source>
        <dbReference type="ARBA" id="ARBA00010145"/>
    </source>
</evidence>
<feature type="transmembrane region" description="Helical" evidence="8">
    <location>
        <begin position="125"/>
        <end position="146"/>
    </location>
</feature>
<dbReference type="Pfam" id="PF03547">
    <property type="entry name" value="Mem_trans"/>
    <property type="match status" value="1"/>
</dbReference>
<name>A0A3G9GI19_9NEIS</name>
<feature type="transmembrane region" description="Helical" evidence="8">
    <location>
        <begin position="256"/>
        <end position="276"/>
    </location>
</feature>
<dbReference type="PANTHER" id="PTHR36838:SF3">
    <property type="entry name" value="TRANSPORTER AUXIN EFFLUX CARRIER EC FAMILY"/>
    <property type="match status" value="1"/>
</dbReference>
<dbReference type="RefSeq" id="WP_089083759.1">
    <property type="nucleotide sequence ID" value="NZ_AP018823.1"/>
</dbReference>
<accession>A0A3G9GI19</accession>
<evidence type="ECO:0000256" key="1">
    <source>
        <dbReference type="ARBA" id="ARBA00004651"/>
    </source>
</evidence>
<evidence type="ECO:0000256" key="7">
    <source>
        <dbReference type="ARBA" id="ARBA00023136"/>
    </source>
</evidence>
<feature type="transmembrane region" description="Helical" evidence="8">
    <location>
        <begin position="288"/>
        <end position="307"/>
    </location>
</feature>
<evidence type="ECO:0000256" key="5">
    <source>
        <dbReference type="ARBA" id="ARBA00022692"/>
    </source>
</evidence>
<evidence type="ECO:0000313" key="10">
    <source>
        <dbReference type="Proteomes" id="UP000198290"/>
    </source>
</evidence>
<keyword evidence="7 8" id="KW-0472">Membrane</keyword>
<keyword evidence="10" id="KW-1185">Reference proteome</keyword>
<dbReference type="EMBL" id="AP018823">
    <property type="protein sequence ID" value="BBF85742.1"/>
    <property type="molecule type" value="Genomic_DNA"/>
</dbReference>
<feature type="transmembrane region" description="Helical" evidence="8">
    <location>
        <begin position="167"/>
        <end position="187"/>
    </location>
</feature>